<evidence type="ECO:0000256" key="1">
    <source>
        <dbReference type="SAM" id="SignalP"/>
    </source>
</evidence>
<evidence type="ECO:0000313" key="2">
    <source>
        <dbReference type="EMBL" id="THZ35092.1"/>
    </source>
</evidence>
<dbReference type="GO" id="GO:0005737">
    <property type="term" value="C:cytoplasm"/>
    <property type="evidence" value="ECO:0007669"/>
    <property type="project" value="TreeGrafter"/>
</dbReference>
<proteinExistence type="predicted"/>
<name>A0A4S9UA46_AURPU</name>
<organism evidence="2 3">
    <name type="scientific">Aureobasidium pullulans</name>
    <name type="common">Black yeast</name>
    <name type="synonym">Pullularia pullulans</name>
    <dbReference type="NCBI Taxonomy" id="5580"/>
    <lineage>
        <taxon>Eukaryota</taxon>
        <taxon>Fungi</taxon>
        <taxon>Dikarya</taxon>
        <taxon>Ascomycota</taxon>
        <taxon>Pezizomycotina</taxon>
        <taxon>Dothideomycetes</taxon>
        <taxon>Dothideomycetidae</taxon>
        <taxon>Dothideales</taxon>
        <taxon>Saccotheciaceae</taxon>
        <taxon>Aureobasidium</taxon>
    </lineage>
</organism>
<dbReference type="PANTHER" id="PTHR35020">
    <property type="entry name" value="N-ACETYLGLUCOSAMINE-INDUCED PROTEIN 1"/>
    <property type="match status" value="1"/>
</dbReference>
<dbReference type="Proteomes" id="UP000310121">
    <property type="component" value="Unassembled WGS sequence"/>
</dbReference>
<accession>A0A4S9UA46</accession>
<protein>
    <recommendedName>
        <fullName evidence="4">N-acetylglucosamine-induced protein 1</fullName>
    </recommendedName>
</protein>
<reference evidence="2 3" key="1">
    <citation type="submission" date="2018-10" db="EMBL/GenBank/DDBJ databases">
        <title>Fifty Aureobasidium pullulans genomes reveal a recombining polyextremotolerant generalist.</title>
        <authorList>
            <person name="Gostincar C."/>
            <person name="Turk M."/>
            <person name="Zajc J."/>
            <person name="Gunde-Cimerman N."/>
        </authorList>
    </citation>
    <scope>NUCLEOTIDE SEQUENCE [LARGE SCALE GENOMIC DNA]</scope>
    <source>
        <strain evidence="2 3">EXF-3844</strain>
    </source>
</reference>
<keyword evidence="1" id="KW-0732">Signal</keyword>
<dbReference type="EMBL" id="QZBN01000896">
    <property type="protein sequence ID" value="THZ35092.1"/>
    <property type="molecule type" value="Genomic_DNA"/>
</dbReference>
<dbReference type="GO" id="GO:0006044">
    <property type="term" value="P:N-acetylglucosamine metabolic process"/>
    <property type="evidence" value="ECO:0007669"/>
    <property type="project" value="TreeGrafter"/>
</dbReference>
<evidence type="ECO:0008006" key="4">
    <source>
        <dbReference type="Google" id="ProtNLM"/>
    </source>
</evidence>
<dbReference type="InterPro" id="IPR022036">
    <property type="entry name" value="DUF3605"/>
</dbReference>
<feature type="chain" id="PRO_5020693912" description="N-acetylglucosamine-induced protein 1" evidence="1">
    <location>
        <begin position="21"/>
        <end position="238"/>
    </location>
</feature>
<comment type="caution">
    <text evidence="2">The sequence shown here is derived from an EMBL/GenBank/DDBJ whole genome shotgun (WGS) entry which is preliminary data.</text>
</comment>
<gene>
    <name evidence="2" type="ORF">D6C90_07468</name>
</gene>
<dbReference type="Pfam" id="PF12239">
    <property type="entry name" value="DUF3605"/>
    <property type="match status" value="1"/>
</dbReference>
<dbReference type="AlphaFoldDB" id="A0A4S9UA46"/>
<sequence>MVGLPVLLSLVRMLERPGSATPIMATDTTDLGAFPLTAIDREIIAMNDEDFPLVKWDELTEIISANRLEKLKRRPSDLRRYIRWSNETKAEYGSIPNFVVQERLKWTPLPSSIPGEPPNFEFLDSVPFKNQNDFKILKNDWPYGLDTGIVHICVWLKTPIETDSSTGDVTDHSRSLIKKFVDDTFSSKLDTAFGPGKGKDHVLWFKNWVALQSVRGVDHIHVLVRDAPQDMLEDWTRQ</sequence>
<feature type="signal peptide" evidence="1">
    <location>
        <begin position="1"/>
        <end position="20"/>
    </location>
</feature>
<dbReference type="PANTHER" id="PTHR35020:SF2">
    <property type="entry name" value="N-ACETYLGLUCOSAMINE-INDUCED PROTEIN 1"/>
    <property type="match status" value="1"/>
</dbReference>
<evidence type="ECO:0000313" key="3">
    <source>
        <dbReference type="Proteomes" id="UP000310121"/>
    </source>
</evidence>